<accession>A0ACD5VU15</accession>
<dbReference type="Proteomes" id="UP001732700">
    <property type="component" value="Chromosome 3C"/>
</dbReference>
<keyword evidence="2" id="KW-1185">Reference proteome</keyword>
<evidence type="ECO:0000313" key="2">
    <source>
        <dbReference type="Proteomes" id="UP001732700"/>
    </source>
</evidence>
<sequence length="1003" mass="109753">MFLFFLHPHSVALTITLKPFVVDIPCGAKINLTIESSKKKASFLGSRLTLNYLQCYLHVPLKITRSLNNSAVAALQALTRNWQNEPQSWTGSTDPCTSWDGISCSNGRVTEVRLSSMTIGGTLSNAIDQLSALTYLDLANNLDLGGPLTPNIGNLKQLTTLILLGCSFTGNIPQEIGNLRQLRFLALNSNKFTGSIPRTLGLLTNLFWLDLSDNQLSGQIPVSTDTDLGLDKLVEANHFHFSENQLTGPMNARLFNAKMKLVHVIFDNNKFTGPIPESLGLVETLQIIRLDHNQFNGPVPKSIGNLPNLTELSLASNQLNGTVPDLTNATKLNYVDTSNNNFATASAPQWLSTLTSLNTIFMENDHLNGTIPSALFSFPQMQQISLAKNAFGGLLDMNVTISSQLRVVNLTNNQIIAASYNPSYTNSLILTGNPVCFDNMTLCTLQKKQQVPYSTSPGQCGAISCPTDQLANPAPSQSCTCTNPFQGLMIFRAPAFSDMTNPTMFQQLESTLAHNVSLAPGSVALSDVQFSPGAPLIFTVKFFPVSGTSFNRSEVIRISSALVNQIYKAPSAFGPYSFLASKYFISPSNKKSSSHKGVIVGIAVAGFVLIAGLVLVAVYALRQKKLAKKAVERTTNPFASWGAGGKDNGDVPQLKGARYFVFEELKKCTNNFSETHEIGSGGYGKVYKGTIANGQVAAIKRAQQGSMQGAAEFKNEIELLSRVHHKNLVSLVGFCYEQGEQMLVYEYIANGTLRENLMGKGGVHLDWMKRLRIAIGSAKGLAYLHELANPPIIHRDIKSTNILLDESLTAKVADFGLSKLVSDTQKGHVSTQVKGTLGYLDPEYYMTQQISEKSDVYSFGVVMLELITSRQPIEKGKYIVREIRTAVDQYDQEYYGLKSLIDPAIRDSAKLVGFRRFVQLAMECVEESGVDRPTMNDVVKELEIIIQNEGGQLLDSAYLSTEHFGNGISRDPQEEHLPMKDDSSSSSVFDYNSVYSYSAVEPK</sequence>
<organism evidence="1 2">
    <name type="scientific">Avena sativa</name>
    <name type="common">Oat</name>
    <dbReference type="NCBI Taxonomy" id="4498"/>
    <lineage>
        <taxon>Eukaryota</taxon>
        <taxon>Viridiplantae</taxon>
        <taxon>Streptophyta</taxon>
        <taxon>Embryophyta</taxon>
        <taxon>Tracheophyta</taxon>
        <taxon>Spermatophyta</taxon>
        <taxon>Magnoliopsida</taxon>
        <taxon>Liliopsida</taxon>
        <taxon>Poales</taxon>
        <taxon>Poaceae</taxon>
        <taxon>BOP clade</taxon>
        <taxon>Pooideae</taxon>
        <taxon>Poodae</taxon>
        <taxon>Poeae</taxon>
        <taxon>Poeae Chloroplast Group 1 (Aveneae type)</taxon>
        <taxon>Aveninae</taxon>
        <taxon>Avena</taxon>
    </lineage>
</organism>
<name>A0ACD5VU15_AVESA</name>
<reference evidence="1" key="2">
    <citation type="submission" date="2025-09" db="UniProtKB">
        <authorList>
            <consortium name="EnsemblPlants"/>
        </authorList>
    </citation>
    <scope>IDENTIFICATION</scope>
</reference>
<dbReference type="EnsemblPlants" id="AVESA.00010b.r2.3CG0506530.1">
    <property type="protein sequence ID" value="AVESA.00010b.r2.3CG0506530.1.CDS"/>
    <property type="gene ID" value="AVESA.00010b.r2.3CG0506530"/>
</dbReference>
<reference evidence="1" key="1">
    <citation type="submission" date="2021-05" db="EMBL/GenBank/DDBJ databases">
        <authorList>
            <person name="Scholz U."/>
            <person name="Mascher M."/>
            <person name="Fiebig A."/>
        </authorList>
    </citation>
    <scope>NUCLEOTIDE SEQUENCE [LARGE SCALE GENOMIC DNA]</scope>
</reference>
<evidence type="ECO:0000313" key="1">
    <source>
        <dbReference type="EnsemblPlants" id="AVESA.00010b.r2.3CG0506530.1.CDS"/>
    </source>
</evidence>
<protein>
    <submittedName>
        <fullName evidence="1">Uncharacterized protein</fullName>
    </submittedName>
</protein>
<proteinExistence type="predicted"/>